<dbReference type="GO" id="GO:0016829">
    <property type="term" value="F:lyase activity"/>
    <property type="evidence" value="ECO:0007669"/>
    <property type="project" value="UniProtKB-KW"/>
</dbReference>
<sequence>MKYIFITLLALLTMQIAEAQEFKFNKDHDALLVKDLDKSAQFYAEVLGLKEIDNAGLGPKFRWFELENKVQIHLIESSEQFTPHKGVHLALNIDDLENYMKFLKEANVPFENWQGEKNKTNTRPDGVKQIYFTDPDGYWIEVNNNTL</sequence>
<keyword evidence="3" id="KW-0223">Dioxygenase</keyword>
<dbReference type="Gene3D" id="3.10.180.10">
    <property type="entry name" value="2,3-Dihydroxybiphenyl 1,2-Dioxygenase, domain 1"/>
    <property type="match status" value="1"/>
</dbReference>
<evidence type="ECO:0000259" key="2">
    <source>
        <dbReference type="PROSITE" id="PS51819"/>
    </source>
</evidence>
<organism evidence="3 4">
    <name type="scientific">Leeuwenhoekiella aequorea</name>
    <dbReference type="NCBI Taxonomy" id="283736"/>
    <lineage>
        <taxon>Bacteria</taxon>
        <taxon>Pseudomonadati</taxon>
        <taxon>Bacteroidota</taxon>
        <taxon>Flavobacteriia</taxon>
        <taxon>Flavobacteriales</taxon>
        <taxon>Flavobacteriaceae</taxon>
        <taxon>Leeuwenhoekiella</taxon>
    </lineage>
</organism>
<comment type="caution">
    <text evidence="3">The sequence shown here is derived from an EMBL/GenBank/DDBJ whole genome shotgun (WGS) entry which is preliminary data.</text>
</comment>
<evidence type="ECO:0000313" key="4">
    <source>
        <dbReference type="Proteomes" id="UP000289238"/>
    </source>
</evidence>
<dbReference type="SUPFAM" id="SSF54593">
    <property type="entry name" value="Glyoxalase/Bleomycin resistance protein/Dihydroxybiphenyl dioxygenase"/>
    <property type="match status" value="1"/>
</dbReference>
<dbReference type="InterPro" id="IPR037523">
    <property type="entry name" value="VOC_core"/>
</dbReference>
<feature type="chain" id="PRO_5020303311" evidence="1">
    <location>
        <begin position="20"/>
        <end position="147"/>
    </location>
</feature>
<dbReference type="InterPro" id="IPR029068">
    <property type="entry name" value="Glyas_Bleomycin-R_OHBP_Dase"/>
</dbReference>
<accession>A0A4V1KRF6</accession>
<feature type="signal peptide" evidence="1">
    <location>
        <begin position="1"/>
        <end position="19"/>
    </location>
</feature>
<protein>
    <submittedName>
        <fullName evidence="3">Catechol 2,3-dioxygenase-like lactoylglutathione lyase family enzyme</fullName>
    </submittedName>
</protein>
<dbReference type="InterPro" id="IPR050383">
    <property type="entry name" value="GlyoxalaseI/FosfomycinResist"/>
</dbReference>
<proteinExistence type="predicted"/>
<dbReference type="PANTHER" id="PTHR21366">
    <property type="entry name" value="GLYOXALASE FAMILY PROTEIN"/>
    <property type="match status" value="1"/>
</dbReference>
<evidence type="ECO:0000313" key="3">
    <source>
        <dbReference type="EMBL" id="RXG24742.1"/>
    </source>
</evidence>
<feature type="domain" description="VOC" evidence="2">
    <location>
        <begin position="25"/>
        <end position="145"/>
    </location>
</feature>
<reference evidence="3 4" key="1">
    <citation type="submission" date="2018-07" db="EMBL/GenBank/DDBJ databases">
        <title>Leeuwenhoekiella genomics.</title>
        <authorList>
            <person name="Tahon G."/>
            <person name="Willems A."/>
        </authorList>
    </citation>
    <scope>NUCLEOTIDE SEQUENCE [LARGE SCALE GENOMIC DNA]</scope>
    <source>
        <strain evidence="3 4">LMG 22550</strain>
    </source>
</reference>
<dbReference type="GO" id="GO:0051213">
    <property type="term" value="F:dioxygenase activity"/>
    <property type="evidence" value="ECO:0007669"/>
    <property type="project" value="UniProtKB-KW"/>
</dbReference>
<dbReference type="PROSITE" id="PS51819">
    <property type="entry name" value="VOC"/>
    <property type="match status" value="1"/>
</dbReference>
<keyword evidence="3" id="KW-0560">Oxidoreductase</keyword>
<evidence type="ECO:0000256" key="1">
    <source>
        <dbReference type="SAM" id="SignalP"/>
    </source>
</evidence>
<name>A0A4V1KRF6_9FLAO</name>
<keyword evidence="4" id="KW-1185">Reference proteome</keyword>
<keyword evidence="3" id="KW-0456">Lyase</keyword>
<dbReference type="InterPro" id="IPR004360">
    <property type="entry name" value="Glyas_Fos-R_dOase_dom"/>
</dbReference>
<keyword evidence="1" id="KW-0732">Signal</keyword>
<gene>
    <name evidence="3" type="ORF">DSM00_537</name>
</gene>
<dbReference type="AlphaFoldDB" id="A0A4V1KRF6"/>
<dbReference type="EMBL" id="QOVM01000001">
    <property type="protein sequence ID" value="RXG24742.1"/>
    <property type="molecule type" value="Genomic_DNA"/>
</dbReference>
<dbReference type="Proteomes" id="UP000289238">
    <property type="component" value="Unassembled WGS sequence"/>
</dbReference>
<dbReference type="Pfam" id="PF00903">
    <property type="entry name" value="Glyoxalase"/>
    <property type="match status" value="1"/>
</dbReference>